<accession>A0A1H8CDD9</accession>
<gene>
    <name evidence="1" type="ORF">SAMN05444955_103185</name>
</gene>
<evidence type="ECO:0008006" key="3">
    <source>
        <dbReference type="Google" id="ProtNLM"/>
    </source>
</evidence>
<dbReference type="SUPFAM" id="SSF158430">
    <property type="entry name" value="Bacillus cereus metalloprotein-like"/>
    <property type="match status" value="2"/>
</dbReference>
<evidence type="ECO:0000313" key="2">
    <source>
        <dbReference type="Proteomes" id="UP000199695"/>
    </source>
</evidence>
<keyword evidence="2" id="KW-1185">Reference proteome</keyword>
<dbReference type="Pfam" id="PF11155">
    <property type="entry name" value="DUF2935"/>
    <property type="match status" value="2"/>
</dbReference>
<dbReference type="EMBL" id="FOCQ01000003">
    <property type="protein sequence ID" value="SEM92278.1"/>
    <property type="molecule type" value="Genomic_DNA"/>
</dbReference>
<sequence length="255" mass="30061">MHSFTETVQFEQSFWLHILRDHCQFILDSLSPREKEEVKTAKCLRQLFKDIIRDSPHDLKASYKAAHKLRKFKLHLLRRLLTEEFAFNLTPTFINHMVNELDEYLRILCFLLKGKVPPPLHPLHHHLLWLPDASGHATGIEQRLDGVEKKLIEKSRMFTKHFNAFYLKAIELAGFLRTHLKRFPALSRFNREVELEIILFQKFLEEIEELSLSKKALSTIAPLLADHMYREECYYLHKLSQVSEVSPPPCSPRPV</sequence>
<name>A0A1H8CDD9_9BACL</name>
<reference evidence="1 2" key="1">
    <citation type="submission" date="2016-10" db="EMBL/GenBank/DDBJ databases">
        <authorList>
            <person name="de Groot N.N."/>
        </authorList>
    </citation>
    <scope>NUCLEOTIDE SEQUENCE [LARGE SCALE GENOMIC DNA]</scope>
    <source>
        <strain evidence="1 2">DSM 46701</strain>
    </source>
</reference>
<dbReference type="STRING" id="1173111.SAMN05444955_103185"/>
<protein>
    <recommendedName>
        <fullName evidence="3">DUF2935 domain-containing protein</fullName>
    </recommendedName>
</protein>
<evidence type="ECO:0000313" key="1">
    <source>
        <dbReference type="EMBL" id="SEM92278.1"/>
    </source>
</evidence>
<dbReference type="Proteomes" id="UP000199695">
    <property type="component" value="Unassembled WGS sequence"/>
</dbReference>
<dbReference type="InterPro" id="IPR021328">
    <property type="entry name" value="CotB-like"/>
</dbReference>
<proteinExistence type="predicted"/>
<organism evidence="1 2">
    <name type="scientific">Lihuaxuella thermophila</name>
    <dbReference type="NCBI Taxonomy" id="1173111"/>
    <lineage>
        <taxon>Bacteria</taxon>
        <taxon>Bacillati</taxon>
        <taxon>Bacillota</taxon>
        <taxon>Bacilli</taxon>
        <taxon>Bacillales</taxon>
        <taxon>Thermoactinomycetaceae</taxon>
        <taxon>Lihuaxuella</taxon>
    </lineage>
</organism>
<dbReference type="RefSeq" id="WP_244527436.1">
    <property type="nucleotide sequence ID" value="NZ_FOCQ01000003.1"/>
</dbReference>
<dbReference type="AlphaFoldDB" id="A0A1H8CDD9"/>
<dbReference type="Gene3D" id="1.20.1260.120">
    <property type="entry name" value="Protein of unknown function DUF2935"/>
    <property type="match status" value="1"/>
</dbReference>